<accession>A0A1X9LPG0</accession>
<evidence type="ECO:0000313" key="1">
    <source>
        <dbReference type="EMBL" id="ARJ07063.1"/>
    </source>
</evidence>
<dbReference type="KEGG" id="cphy:B5808_18895"/>
<reference evidence="1 2" key="1">
    <citation type="submission" date="2017-04" db="EMBL/GenBank/DDBJ databases">
        <authorList>
            <person name="Afonso C.L."/>
            <person name="Miller P.J."/>
            <person name="Scott M.A."/>
            <person name="Spackman E."/>
            <person name="Goraichik I."/>
            <person name="Dimitrov K.M."/>
            <person name="Suarez D.L."/>
            <person name="Swayne D.E."/>
        </authorList>
    </citation>
    <scope>NUCLEOTIDE SEQUENCE [LARGE SCALE GENOMIC DNA]</scope>
    <source>
        <strain evidence="2">XA(T)</strain>
    </source>
</reference>
<dbReference type="AlphaFoldDB" id="A0A1X9LPG0"/>
<dbReference type="EMBL" id="CP020715">
    <property type="protein sequence ID" value="ARJ07063.1"/>
    <property type="molecule type" value="Genomic_DNA"/>
</dbReference>
<evidence type="ECO:0000313" key="2">
    <source>
        <dbReference type="Proteomes" id="UP000192775"/>
    </source>
</evidence>
<keyword evidence="2" id="KW-1185">Reference proteome</keyword>
<gene>
    <name evidence="1" type="ORF">B5808_18895</name>
</gene>
<proteinExistence type="predicted"/>
<sequence length="83" mass="9125">MNAPSRRDRLRPVELLVLSAVMAAFVGLVVLMSTRELSLAGIFAGVAFIVTLVVIAMFALTFKPNETERHEIDDDDSQRPTGH</sequence>
<organism evidence="1 2">
    <name type="scientific">Cnuibacter physcomitrellae</name>
    <dbReference type="NCBI Taxonomy" id="1619308"/>
    <lineage>
        <taxon>Bacteria</taxon>
        <taxon>Bacillati</taxon>
        <taxon>Actinomycetota</taxon>
        <taxon>Actinomycetes</taxon>
        <taxon>Micrococcales</taxon>
        <taxon>Microbacteriaceae</taxon>
        <taxon>Cnuibacter</taxon>
    </lineage>
</organism>
<dbReference type="STRING" id="1619308.B5808_18895"/>
<dbReference type="Proteomes" id="UP000192775">
    <property type="component" value="Chromosome"/>
</dbReference>
<name>A0A1X9LPG0_9MICO</name>
<protein>
    <submittedName>
        <fullName evidence="1">Uncharacterized protein</fullName>
    </submittedName>
</protein>
<dbReference type="RefSeq" id="WP_085021200.1">
    <property type="nucleotide sequence ID" value="NZ_BMHD01000001.1"/>
</dbReference>